<evidence type="ECO:0000313" key="6">
    <source>
        <dbReference type="EMBL" id="MFC3457199.1"/>
    </source>
</evidence>
<evidence type="ECO:0000256" key="4">
    <source>
        <dbReference type="ARBA" id="ARBA00023172"/>
    </source>
</evidence>
<dbReference type="Gene3D" id="1.10.443.10">
    <property type="entry name" value="Intergrase catalytic core"/>
    <property type="match status" value="1"/>
</dbReference>
<dbReference type="Pfam" id="PF00589">
    <property type="entry name" value="Phage_integrase"/>
    <property type="match status" value="1"/>
</dbReference>
<comment type="similarity">
    <text evidence="1">Belongs to the 'phage' integrase family.</text>
</comment>
<proteinExistence type="inferred from homology"/>
<dbReference type="RefSeq" id="WP_312547634.1">
    <property type="nucleotide sequence ID" value="NZ_JBHRVV010000001.1"/>
</dbReference>
<dbReference type="InterPro" id="IPR002104">
    <property type="entry name" value="Integrase_catalytic"/>
</dbReference>
<accession>A0ABV7PGY8</accession>
<dbReference type="InterPro" id="IPR010998">
    <property type="entry name" value="Integrase_recombinase_N"/>
</dbReference>
<dbReference type="PANTHER" id="PTHR30629:SF2">
    <property type="entry name" value="PROPHAGE INTEGRASE INTS-RELATED"/>
    <property type="match status" value="1"/>
</dbReference>
<dbReference type="PANTHER" id="PTHR30629">
    <property type="entry name" value="PROPHAGE INTEGRASE"/>
    <property type="match status" value="1"/>
</dbReference>
<organism evidence="6 7">
    <name type="scientific">Massilia haematophila</name>
    <dbReference type="NCBI Taxonomy" id="457923"/>
    <lineage>
        <taxon>Bacteria</taxon>
        <taxon>Pseudomonadati</taxon>
        <taxon>Pseudomonadota</taxon>
        <taxon>Betaproteobacteria</taxon>
        <taxon>Burkholderiales</taxon>
        <taxon>Oxalobacteraceae</taxon>
        <taxon>Telluria group</taxon>
        <taxon>Massilia</taxon>
    </lineage>
</organism>
<dbReference type="InterPro" id="IPR011010">
    <property type="entry name" value="DNA_brk_join_enz"/>
</dbReference>
<comment type="caution">
    <text evidence="6">The sequence shown here is derived from an EMBL/GenBank/DDBJ whole genome shotgun (WGS) entry which is preliminary data.</text>
</comment>
<name>A0ABV7PGY8_9BURK</name>
<keyword evidence="4" id="KW-0233">DNA recombination</keyword>
<evidence type="ECO:0000256" key="3">
    <source>
        <dbReference type="ARBA" id="ARBA00023125"/>
    </source>
</evidence>
<dbReference type="InterPro" id="IPR050808">
    <property type="entry name" value="Phage_Integrase"/>
</dbReference>
<evidence type="ECO:0000256" key="2">
    <source>
        <dbReference type="ARBA" id="ARBA00022908"/>
    </source>
</evidence>
<dbReference type="Gene3D" id="1.10.150.130">
    <property type="match status" value="1"/>
</dbReference>
<keyword evidence="2" id="KW-0229">DNA integration</keyword>
<evidence type="ECO:0000313" key="7">
    <source>
        <dbReference type="Proteomes" id="UP001595665"/>
    </source>
</evidence>
<evidence type="ECO:0000259" key="5">
    <source>
        <dbReference type="Pfam" id="PF00589"/>
    </source>
</evidence>
<keyword evidence="3" id="KW-0238">DNA-binding</keyword>
<dbReference type="InterPro" id="IPR013762">
    <property type="entry name" value="Integrase-like_cat_sf"/>
</dbReference>
<feature type="domain" description="Tyr recombinase" evidence="5">
    <location>
        <begin position="190"/>
        <end position="342"/>
    </location>
</feature>
<dbReference type="Proteomes" id="UP001595665">
    <property type="component" value="Unassembled WGS sequence"/>
</dbReference>
<dbReference type="EMBL" id="JBHRVV010000001">
    <property type="protein sequence ID" value="MFC3457199.1"/>
    <property type="molecule type" value="Genomic_DNA"/>
</dbReference>
<sequence length="354" mass="40914">MPRKRRKENVGLPARWVAEHGAYYYQVPRGLEDQWDGKRKFRLGASLPEAYAEWARRLGQVDGAKTIGALLDRYALEVVPTKNARTQVENNRALRNLKAVFGEAPLTWMKPQHVYQYADKRRATPVAANRAIDVLSHAFTKAVEWGYIDRHPFKGEVRLAGEKPRDRYIEDWEVVECLALESKRKKGSVLVLQAYIRLKLLTGLRRGDILRLTSADLQEDGIHVTPRKTEHSSGKRIIYEWSPELRQAVEVAKDVRPVDIAPWLFCTRKGECYYDEAKGTASGWDSMWQRFMERVLKETKVKERFTEHDLRAKCASDAETLEHARALLAHADSQVTQRVYRRLPERVQPGKIRV</sequence>
<protein>
    <submittedName>
        <fullName evidence="6">Tyrosine-type recombinase/integrase</fullName>
    </submittedName>
</protein>
<gene>
    <name evidence="6" type="ORF">ACFOPH_02900</name>
</gene>
<dbReference type="SUPFAM" id="SSF56349">
    <property type="entry name" value="DNA breaking-rejoining enzymes"/>
    <property type="match status" value="1"/>
</dbReference>
<reference evidence="7" key="1">
    <citation type="journal article" date="2019" name="Int. J. Syst. Evol. Microbiol.">
        <title>The Global Catalogue of Microorganisms (GCM) 10K type strain sequencing project: providing services to taxonomists for standard genome sequencing and annotation.</title>
        <authorList>
            <consortium name="The Broad Institute Genomics Platform"/>
            <consortium name="The Broad Institute Genome Sequencing Center for Infectious Disease"/>
            <person name="Wu L."/>
            <person name="Ma J."/>
        </authorList>
    </citation>
    <scope>NUCLEOTIDE SEQUENCE [LARGE SCALE GENOMIC DNA]</scope>
    <source>
        <strain evidence="7">CCM 7480</strain>
    </source>
</reference>
<keyword evidence="7" id="KW-1185">Reference proteome</keyword>
<evidence type="ECO:0000256" key="1">
    <source>
        <dbReference type="ARBA" id="ARBA00008857"/>
    </source>
</evidence>